<dbReference type="GO" id="GO:0003917">
    <property type="term" value="F:DNA topoisomerase type I (single strand cut, ATP-independent) activity"/>
    <property type="evidence" value="ECO:0007669"/>
    <property type="project" value="UniProtKB-EC"/>
</dbReference>
<dbReference type="InterPro" id="IPR023406">
    <property type="entry name" value="Topo_IA_AS"/>
</dbReference>
<evidence type="ECO:0000256" key="4">
    <source>
        <dbReference type="ARBA" id="ARBA00023029"/>
    </source>
</evidence>
<dbReference type="InterPro" id="IPR013824">
    <property type="entry name" value="Topo_IA_cen_sub1"/>
</dbReference>
<reference evidence="10" key="1">
    <citation type="submission" date="2021-01" db="EMBL/GenBank/DDBJ databases">
        <authorList>
            <person name="Corre E."/>
            <person name="Pelletier E."/>
            <person name="Niang G."/>
            <person name="Scheremetjew M."/>
            <person name="Finn R."/>
            <person name="Kale V."/>
            <person name="Holt S."/>
            <person name="Cochrane G."/>
            <person name="Meng A."/>
            <person name="Brown T."/>
            <person name="Cohen L."/>
        </authorList>
    </citation>
    <scope>NUCLEOTIDE SEQUENCE</scope>
    <source>
        <strain evidence="10">B650</strain>
    </source>
</reference>
<accession>A0A7S2LTZ7</accession>
<feature type="compositionally biased region" description="Basic residues" evidence="8">
    <location>
        <begin position="24"/>
        <end position="36"/>
    </location>
</feature>
<dbReference type="PANTHER" id="PTHR11390">
    <property type="entry name" value="PROKARYOTIC DNA TOPOISOMERASE"/>
    <property type="match status" value="1"/>
</dbReference>
<feature type="region of interest" description="Disordered" evidence="8">
    <location>
        <begin position="1033"/>
        <end position="1062"/>
    </location>
</feature>
<dbReference type="GO" id="GO:0006310">
    <property type="term" value="P:DNA recombination"/>
    <property type="evidence" value="ECO:0007669"/>
    <property type="project" value="TreeGrafter"/>
</dbReference>
<dbReference type="FunFam" id="1.10.290.10:FF:000001">
    <property type="entry name" value="DNA topoisomerase"/>
    <property type="match status" value="1"/>
</dbReference>
<dbReference type="EMBL" id="HBGY01034545">
    <property type="protein sequence ID" value="CAD9616282.1"/>
    <property type="molecule type" value="Transcribed_RNA"/>
</dbReference>
<evidence type="ECO:0000313" key="10">
    <source>
        <dbReference type="EMBL" id="CAD9616282.1"/>
    </source>
</evidence>
<evidence type="ECO:0000256" key="2">
    <source>
        <dbReference type="ARBA" id="ARBA00009446"/>
    </source>
</evidence>
<keyword evidence="6 7" id="KW-0413">Isomerase</keyword>
<dbReference type="InterPro" id="IPR023405">
    <property type="entry name" value="Topo_IA_core_domain"/>
</dbReference>
<evidence type="ECO:0000256" key="5">
    <source>
        <dbReference type="ARBA" id="ARBA00023125"/>
    </source>
</evidence>
<feature type="compositionally biased region" description="Basic residues" evidence="8">
    <location>
        <begin position="76"/>
        <end position="87"/>
    </location>
</feature>
<proteinExistence type="inferred from homology"/>
<comment type="similarity">
    <text evidence="2 7">Belongs to the type IA topoisomerase family.</text>
</comment>
<keyword evidence="4 7" id="KW-0799">Topoisomerase</keyword>
<dbReference type="InterPro" id="IPR034144">
    <property type="entry name" value="TOPRIM_TopoIII"/>
</dbReference>
<keyword evidence="5 7" id="KW-0238">DNA-binding</keyword>
<feature type="domain" description="Topo IA-type catalytic" evidence="9">
    <location>
        <begin position="308"/>
        <end position="775"/>
    </location>
</feature>
<dbReference type="PROSITE" id="PS00396">
    <property type="entry name" value="TOPO_IA_1"/>
    <property type="match status" value="1"/>
</dbReference>
<comment type="function">
    <text evidence="7">Introduces a single-strand break via transesterification at a target site in duplex DNA. Releases the supercoiling and torsional tension of DNA introduced during the DNA replication and transcription by transiently cleaving and rejoining one strand of the DNA duplex. The scissile phosphodiester is attacked by the catalytic tyrosine of the enzyme, resulting in the formation of a DNA-(5'-phosphotyrosyl)-enzyme intermediate and the expulsion of a 3'-OH DNA strand.</text>
</comment>
<evidence type="ECO:0000256" key="7">
    <source>
        <dbReference type="RuleBase" id="RU362092"/>
    </source>
</evidence>
<dbReference type="GO" id="GO:0006281">
    <property type="term" value="P:DNA repair"/>
    <property type="evidence" value="ECO:0007669"/>
    <property type="project" value="TreeGrafter"/>
</dbReference>
<dbReference type="Pfam" id="PF23546">
    <property type="entry name" value="Zn_ribbon_TOP3B"/>
    <property type="match status" value="1"/>
</dbReference>
<dbReference type="EC" id="5.6.2.1" evidence="3 7"/>
<dbReference type="InterPro" id="IPR006171">
    <property type="entry name" value="TOPRIM_dom"/>
</dbReference>
<dbReference type="InterPro" id="IPR000380">
    <property type="entry name" value="Topo_IA"/>
</dbReference>
<dbReference type="SUPFAM" id="SSF56712">
    <property type="entry name" value="Prokaryotic type I DNA topoisomerase"/>
    <property type="match status" value="1"/>
</dbReference>
<dbReference type="Pfam" id="PF01751">
    <property type="entry name" value="Toprim"/>
    <property type="match status" value="1"/>
</dbReference>
<dbReference type="AlphaFoldDB" id="A0A7S2LTZ7"/>
<dbReference type="GO" id="GO:0005634">
    <property type="term" value="C:nucleus"/>
    <property type="evidence" value="ECO:0007669"/>
    <property type="project" value="TreeGrafter"/>
</dbReference>
<dbReference type="GO" id="GO:0003677">
    <property type="term" value="F:DNA binding"/>
    <property type="evidence" value="ECO:0007669"/>
    <property type="project" value="UniProtKB-KW"/>
</dbReference>
<sequence>MQRHSKQTKPDHPDNGRNSNKAMDKRKKHLKSKSSQKRQNDKKTEDVTALSATAEPFQPGGASIISEEESPQAQAKSKHPTRNKGRNKKSDNDKKKQSKKEKGKNLTKEQSSASNIKPPNIPQTTNDLNYAAGSKITVLHVAEKPSIAQSISKGLCPSGKINSVGRSLPVHEFNNPSFPKAPNASKVVHRVTSVAGHVFSVDFPSQYQSWESTDPLELFTAPIAKKPCKGSIVKHLQSEAKGVDFIVLWMDCDREGENINFEVLDVTMHLMHGGSNAGSHYDRVYRAHFSAINPSDIMKAYHALGKPDKNQSLSVDARQELDLKVGVAFSRFQTRYFQGRYGDLDSAVLSYGPCQTPTLGFCVQRHVEMETFKPEPYWILDLTLLKSGRSCKALWDGGRTFNKNKIENYLQICSEAELGCIAKVNSVVSKEKKQGRPTPLNTIGLLKACSKALGIGPHTAMQVAERLYLQGYLSYPRTESTKYPASFDIKETLQSQSGDRYWGNYVCDLLHNGVNKPKGGVDMGDHPPITPMRAAGGTLSGDMARVYDLVTRHFIATVSHDAIWQSTKVCIEVDCLGEKGKFSIAGKELVTPGFLAIMMHKQYGDEHEPVEGLREGVEDEEERALPEFSVGEAIPISIGGSSNTRVSSNVKMAPSSSGSRASLSIKELMTTKPSYLTESELISRMEKHGIGTDASISTHIENILKRNYAELMPGRRIAPTKLGLVLCQGYHLIDSSLVLPKIRSDIEAECSRIAKGLANKDDVLRKAIETFQSKFEFFIKNIDKMDVLFGSSFARLADVGKPFTRCGQTRRYLQFIQGPPSRLYNKYTESVYPLPVGGTVKQWNEKRCPVDGCGFELCLYTVGSPARTFPLCPNCFNNPRKEWGELPDGGGSLAENAIDQDDEKKELQQKRLGGKTMTLDCPLQDGHPLISSMAVSPDPDSGGLLILDPTGGQKLKLLSTRSPTTVYLPQCIQKITILDDVNEVLKCHLMRIIFKPGESPLEDGSVKYVCCFPEDEMMQKLIRVFYGSDRLKAQGGRGRGRGGRGRGGGGWGRGGKGRGSRR</sequence>
<name>A0A7S2LTZ7_9STRA</name>
<evidence type="ECO:0000256" key="6">
    <source>
        <dbReference type="ARBA" id="ARBA00023235"/>
    </source>
</evidence>
<dbReference type="InterPro" id="IPR013826">
    <property type="entry name" value="Topo_IA_cen_sub3"/>
</dbReference>
<feature type="compositionally biased region" description="Polar residues" evidence="8">
    <location>
        <begin position="108"/>
        <end position="127"/>
    </location>
</feature>
<dbReference type="Gene3D" id="3.40.50.140">
    <property type="match status" value="1"/>
</dbReference>
<dbReference type="InterPro" id="IPR003602">
    <property type="entry name" value="Topo_IA_DNA-bd_dom"/>
</dbReference>
<dbReference type="CDD" id="cd00186">
    <property type="entry name" value="TOP1Ac"/>
    <property type="match status" value="1"/>
</dbReference>
<dbReference type="InterPro" id="IPR056452">
    <property type="entry name" value="Zn_ribbon_TOP3B"/>
</dbReference>
<dbReference type="GO" id="GO:0006265">
    <property type="term" value="P:DNA topological change"/>
    <property type="evidence" value="ECO:0007669"/>
    <property type="project" value="InterPro"/>
</dbReference>
<evidence type="ECO:0000256" key="8">
    <source>
        <dbReference type="SAM" id="MobiDB-lite"/>
    </source>
</evidence>
<organism evidence="10">
    <name type="scientific">Leptocylindrus danicus</name>
    <dbReference type="NCBI Taxonomy" id="163516"/>
    <lineage>
        <taxon>Eukaryota</taxon>
        <taxon>Sar</taxon>
        <taxon>Stramenopiles</taxon>
        <taxon>Ochrophyta</taxon>
        <taxon>Bacillariophyta</taxon>
        <taxon>Coscinodiscophyceae</taxon>
        <taxon>Chaetocerotophycidae</taxon>
        <taxon>Leptocylindrales</taxon>
        <taxon>Leptocylindraceae</taxon>
        <taxon>Leptocylindrus</taxon>
    </lineage>
</organism>
<comment type="catalytic activity">
    <reaction evidence="1 7">
        <text>ATP-independent breakage of single-stranded DNA, followed by passage and rejoining.</text>
        <dbReference type="EC" id="5.6.2.1"/>
    </reaction>
</comment>
<gene>
    <name evidence="10" type="ORF">LDAN0321_LOCUS21722</name>
</gene>
<dbReference type="Gene3D" id="1.10.460.10">
    <property type="entry name" value="Topoisomerase I, domain 2"/>
    <property type="match status" value="1"/>
</dbReference>
<dbReference type="CDD" id="cd03362">
    <property type="entry name" value="TOPRIM_TopoIA_TopoIII"/>
    <property type="match status" value="1"/>
</dbReference>
<dbReference type="InterPro" id="IPR003601">
    <property type="entry name" value="Topo_IA_2"/>
</dbReference>
<dbReference type="SMART" id="SM00436">
    <property type="entry name" value="TOP1Bc"/>
    <property type="match status" value="1"/>
</dbReference>
<evidence type="ECO:0000256" key="3">
    <source>
        <dbReference type="ARBA" id="ARBA00012891"/>
    </source>
</evidence>
<dbReference type="PANTHER" id="PTHR11390:SF20">
    <property type="entry name" value="DNA TOPOISOMERASE 3-BETA-1"/>
    <property type="match status" value="1"/>
</dbReference>
<dbReference type="PRINTS" id="PR00417">
    <property type="entry name" value="PRTPISMRASEI"/>
</dbReference>
<dbReference type="Gene3D" id="2.70.20.10">
    <property type="entry name" value="Topoisomerase I, domain 3"/>
    <property type="match status" value="1"/>
</dbReference>
<dbReference type="Gene3D" id="1.10.290.10">
    <property type="entry name" value="Topoisomerase I, domain 4"/>
    <property type="match status" value="1"/>
</dbReference>
<dbReference type="InterPro" id="IPR013497">
    <property type="entry name" value="Topo_IA_cen"/>
</dbReference>
<dbReference type="PROSITE" id="PS52039">
    <property type="entry name" value="TOPO_IA_2"/>
    <property type="match status" value="1"/>
</dbReference>
<protein>
    <recommendedName>
        <fullName evidence="3 7">DNA topoisomerase</fullName>
        <ecNumber evidence="3 7">5.6.2.1</ecNumber>
    </recommendedName>
</protein>
<feature type="compositionally biased region" description="Gly residues" evidence="8">
    <location>
        <begin position="1045"/>
        <end position="1054"/>
    </location>
</feature>
<dbReference type="SMART" id="SM00493">
    <property type="entry name" value="TOPRIM"/>
    <property type="match status" value="1"/>
</dbReference>
<dbReference type="Pfam" id="PF01131">
    <property type="entry name" value="Topoisom_bac"/>
    <property type="match status" value="1"/>
</dbReference>
<evidence type="ECO:0000259" key="9">
    <source>
        <dbReference type="PROSITE" id="PS52039"/>
    </source>
</evidence>
<dbReference type="SMART" id="SM00437">
    <property type="entry name" value="TOP1Ac"/>
    <property type="match status" value="1"/>
</dbReference>
<evidence type="ECO:0000256" key="1">
    <source>
        <dbReference type="ARBA" id="ARBA00000213"/>
    </source>
</evidence>
<dbReference type="InterPro" id="IPR013825">
    <property type="entry name" value="Topo_IA_cen_sub2"/>
</dbReference>
<feature type="region of interest" description="Disordered" evidence="8">
    <location>
        <begin position="1"/>
        <end position="127"/>
    </location>
</feature>